<dbReference type="OrthoDB" id="9842414at2"/>
<name>M3HZG9_9BACT</name>
<dbReference type="PATRIC" id="fig|1073353.3.peg.2261"/>
<dbReference type="EMBL" id="AOTD01000250">
    <property type="protein sequence ID" value="EMG29724.1"/>
    <property type="molecule type" value="Genomic_DNA"/>
</dbReference>
<proteinExistence type="predicted"/>
<protein>
    <submittedName>
        <fullName evidence="1">Uncharacterized protein</fullName>
    </submittedName>
</protein>
<sequence length="85" mass="9844">MRTHAGRDPHQIYAACSRKNQNLKRERLQIYRQKTGRFADKNFILNLARGAGKFDAQKGVNEQICTRDKIKFSAQNSFKFNQKAA</sequence>
<dbReference type="STRING" id="1073353.H740_10587"/>
<evidence type="ECO:0000313" key="2">
    <source>
        <dbReference type="Proteomes" id="UP000011782"/>
    </source>
</evidence>
<evidence type="ECO:0000313" key="1">
    <source>
        <dbReference type="EMBL" id="EMG29724.1"/>
    </source>
</evidence>
<accession>M3HZG9</accession>
<organism evidence="1 2">
    <name type="scientific">Campylobacter showae CC57C</name>
    <dbReference type="NCBI Taxonomy" id="1073353"/>
    <lineage>
        <taxon>Bacteria</taxon>
        <taxon>Pseudomonadati</taxon>
        <taxon>Campylobacterota</taxon>
        <taxon>Epsilonproteobacteria</taxon>
        <taxon>Campylobacterales</taxon>
        <taxon>Campylobacteraceae</taxon>
        <taxon>Campylobacter</taxon>
    </lineage>
</organism>
<reference evidence="1 2" key="1">
    <citation type="submission" date="2013-02" db="EMBL/GenBank/DDBJ databases">
        <title>Co-occurrence of anaerobic bacteria in colorectal carcinomas.</title>
        <authorList>
            <person name="Holt R.A."/>
            <person name="Warren R.L."/>
            <person name="Allen-Vercoe E."/>
            <person name="Pleasance S."/>
            <person name="Freeman D.J."/>
            <person name="Watson P."/>
            <person name="Moore R."/>
            <person name="Cochrane K."/>
        </authorList>
    </citation>
    <scope>NUCLEOTIDE SEQUENCE [LARGE SCALE GENOMIC DNA]</scope>
    <source>
        <strain evidence="1 2">CC57C</strain>
    </source>
</reference>
<gene>
    <name evidence="1" type="ORF">H740_10587</name>
</gene>
<dbReference type="AlphaFoldDB" id="M3HZG9"/>
<comment type="caution">
    <text evidence="1">The sequence shown here is derived from an EMBL/GenBank/DDBJ whole genome shotgun (WGS) entry which is preliminary data.</text>
</comment>
<dbReference type="Proteomes" id="UP000011782">
    <property type="component" value="Unassembled WGS sequence"/>
</dbReference>